<comment type="similarity">
    <text evidence="1">Belongs to the glycosyl hydrolase 3 family.</text>
</comment>
<proteinExistence type="inferred from homology"/>
<feature type="domain" description="Fibronectin type III-like" evidence="3">
    <location>
        <begin position="14"/>
        <end position="83"/>
    </location>
</feature>
<evidence type="ECO:0000313" key="5">
    <source>
        <dbReference type="Proteomes" id="UP001380186"/>
    </source>
</evidence>
<name>A0ABM8K1K1_9FLAO</name>
<evidence type="ECO:0000256" key="2">
    <source>
        <dbReference type="ARBA" id="ARBA00022801"/>
    </source>
</evidence>
<dbReference type="PANTHER" id="PTHR42715:SF10">
    <property type="entry name" value="BETA-GLUCOSIDASE"/>
    <property type="match status" value="1"/>
</dbReference>
<dbReference type="Proteomes" id="UP001380186">
    <property type="component" value="Chromosome"/>
</dbReference>
<evidence type="ECO:0000313" key="4">
    <source>
        <dbReference type="EMBL" id="BEV02754.1"/>
    </source>
</evidence>
<keyword evidence="2" id="KW-0378">Hydrolase</keyword>
<dbReference type="InterPro" id="IPR026891">
    <property type="entry name" value="Fn3-like"/>
</dbReference>
<dbReference type="SMART" id="SM01217">
    <property type="entry name" value="Fn3_like"/>
    <property type="match status" value="1"/>
</dbReference>
<evidence type="ECO:0000259" key="3">
    <source>
        <dbReference type="SMART" id="SM01217"/>
    </source>
</evidence>
<accession>A0ABM8K1K1</accession>
<dbReference type="EMBL" id="AP029022">
    <property type="protein sequence ID" value="BEV02754.1"/>
    <property type="molecule type" value="Genomic_DNA"/>
</dbReference>
<organism evidence="4 5">
    <name type="scientific">Chryseobacterium gambrini</name>
    <dbReference type="NCBI Taxonomy" id="373672"/>
    <lineage>
        <taxon>Bacteria</taxon>
        <taxon>Pseudomonadati</taxon>
        <taxon>Bacteroidota</taxon>
        <taxon>Flavobacteriia</taxon>
        <taxon>Flavobacteriales</taxon>
        <taxon>Weeksellaceae</taxon>
        <taxon>Chryseobacterium group</taxon>
        <taxon>Chryseobacterium</taxon>
    </lineage>
</organism>
<gene>
    <name evidence="4" type="ORF">CRDW_01280</name>
</gene>
<dbReference type="RefSeq" id="WP_338613916.1">
    <property type="nucleotide sequence ID" value="NZ_AP029022.1"/>
</dbReference>
<dbReference type="InterPro" id="IPR050288">
    <property type="entry name" value="Cellulose_deg_GH3"/>
</dbReference>
<dbReference type="Pfam" id="PF14310">
    <property type="entry name" value="Fn3-like"/>
    <property type="match status" value="1"/>
</dbReference>
<protein>
    <submittedName>
        <fullName evidence="4">Fibronectin type III-like domain-contianing protein</fullName>
    </submittedName>
</protein>
<dbReference type="PANTHER" id="PTHR42715">
    <property type="entry name" value="BETA-GLUCOSIDASE"/>
    <property type="match status" value="1"/>
</dbReference>
<sequence length="94" mass="10443">MEDQCQNLGTKQKVLAQLYIQDEFASVARPVKELKGFQIVELKSGESKKISFNLTENELGFYDNSGNFIVEEGAFKVMVGGNSESVISDEFGLE</sequence>
<keyword evidence="5" id="KW-1185">Reference proteome</keyword>
<dbReference type="Gene3D" id="2.60.40.10">
    <property type="entry name" value="Immunoglobulins"/>
    <property type="match status" value="1"/>
</dbReference>
<evidence type="ECO:0000256" key="1">
    <source>
        <dbReference type="ARBA" id="ARBA00005336"/>
    </source>
</evidence>
<reference evidence="4 5" key="1">
    <citation type="journal article" date="2020" name="Microbes Environ.">
        <title>Synthetic bacterial community of duckweed: a simple and stable system to study plant-microbe interactions.</title>
        <authorList>
            <person name="Ishizawa H."/>
            <person name="Tada M."/>
            <person name="Kuroda M."/>
            <person name="Inoue D."/>
            <person name="Futamata H."/>
            <person name="Ike M."/>
        </authorList>
    </citation>
    <scope>NUCLEOTIDE SEQUENCE [LARGE SCALE GENOMIC DNA]</scope>
    <source>
        <strain evidence="4 5">DW100</strain>
    </source>
</reference>
<dbReference type="InterPro" id="IPR013783">
    <property type="entry name" value="Ig-like_fold"/>
</dbReference>